<dbReference type="GO" id="GO:0005886">
    <property type="term" value="C:plasma membrane"/>
    <property type="evidence" value="ECO:0007669"/>
    <property type="project" value="UniProtKB-SubCell"/>
</dbReference>
<keyword evidence="2" id="KW-1003">Cell membrane</keyword>
<evidence type="ECO:0000313" key="8">
    <source>
        <dbReference type="EMBL" id="OUO56249.1"/>
    </source>
</evidence>
<evidence type="ECO:0000259" key="7">
    <source>
        <dbReference type="Pfam" id="PF06271"/>
    </source>
</evidence>
<evidence type="ECO:0000256" key="1">
    <source>
        <dbReference type="ARBA" id="ARBA00004651"/>
    </source>
</evidence>
<name>A0A1Y4DEV2_9BACT</name>
<feature type="transmembrane region" description="Helical" evidence="6">
    <location>
        <begin position="12"/>
        <end position="37"/>
    </location>
</feature>
<feature type="transmembrane region" description="Helical" evidence="6">
    <location>
        <begin position="49"/>
        <end position="73"/>
    </location>
</feature>
<reference evidence="9" key="1">
    <citation type="submission" date="2017-04" db="EMBL/GenBank/DDBJ databases">
        <title>Function of individual gut microbiota members based on whole genome sequencing of pure cultures obtained from chicken caecum.</title>
        <authorList>
            <person name="Medvecky M."/>
            <person name="Cejkova D."/>
            <person name="Polansky O."/>
            <person name="Karasova D."/>
            <person name="Kubasova T."/>
            <person name="Cizek A."/>
            <person name="Rychlik I."/>
        </authorList>
    </citation>
    <scope>NUCLEOTIDE SEQUENCE [LARGE SCALE GENOMIC DNA]</scope>
    <source>
        <strain evidence="9">An273</strain>
    </source>
</reference>
<gene>
    <name evidence="8" type="ORF">B5F75_06420</name>
</gene>
<evidence type="ECO:0000256" key="3">
    <source>
        <dbReference type="ARBA" id="ARBA00022692"/>
    </source>
</evidence>
<accession>A0A1Y4DEV2</accession>
<keyword evidence="5 6" id="KW-0472">Membrane</keyword>
<dbReference type="Pfam" id="PF06271">
    <property type="entry name" value="RDD"/>
    <property type="match status" value="1"/>
</dbReference>
<feature type="domain" description="RDD" evidence="7">
    <location>
        <begin position="6"/>
        <end position="142"/>
    </location>
</feature>
<dbReference type="InterPro" id="IPR051791">
    <property type="entry name" value="Pra-immunoreactive"/>
</dbReference>
<feature type="transmembrane region" description="Helical" evidence="6">
    <location>
        <begin position="111"/>
        <end position="130"/>
    </location>
</feature>
<dbReference type="EMBL" id="NFJD01000004">
    <property type="protein sequence ID" value="OUO56249.1"/>
    <property type="molecule type" value="Genomic_DNA"/>
</dbReference>
<organism evidence="8 9">
    <name type="scientific">Candidatus Avelusimicrobium gallicola</name>
    <dbReference type="NCBI Taxonomy" id="2562704"/>
    <lineage>
        <taxon>Bacteria</taxon>
        <taxon>Pseudomonadati</taxon>
        <taxon>Elusimicrobiota</taxon>
        <taxon>Elusimicrobia</taxon>
        <taxon>Elusimicrobiales</taxon>
        <taxon>Elusimicrobiaceae</taxon>
        <taxon>Candidatus Avelusimicrobium</taxon>
    </lineage>
</organism>
<evidence type="ECO:0000256" key="2">
    <source>
        <dbReference type="ARBA" id="ARBA00022475"/>
    </source>
</evidence>
<dbReference type="PANTHER" id="PTHR36115">
    <property type="entry name" value="PROLINE-RICH ANTIGEN HOMOLOG-RELATED"/>
    <property type="match status" value="1"/>
</dbReference>
<protein>
    <recommendedName>
        <fullName evidence="7">RDD domain-containing protein</fullName>
    </recommendedName>
</protein>
<dbReference type="InterPro" id="IPR010432">
    <property type="entry name" value="RDD"/>
</dbReference>
<evidence type="ECO:0000256" key="5">
    <source>
        <dbReference type="ARBA" id="ARBA00023136"/>
    </source>
</evidence>
<feature type="transmembrane region" description="Helical" evidence="6">
    <location>
        <begin position="165"/>
        <end position="187"/>
    </location>
</feature>
<evidence type="ECO:0000256" key="6">
    <source>
        <dbReference type="SAM" id="Phobius"/>
    </source>
</evidence>
<dbReference type="AlphaFoldDB" id="A0A1Y4DEV2"/>
<dbReference type="PANTHER" id="PTHR36115:SF6">
    <property type="entry name" value="PROLINE-RICH ANTIGEN HOMOLOG"/>
    <property type="match status" value="1"/>
</dbReference>
<dbReference type="Proteomes" id="UP000196368">
    <property type="component" value="Unassembled WGS sequence"/>
</dbReference>
<dbReference type="RefSeq" id="WP_087289139.1">
    <property type="nucleotide sequence ID" value="NZ_NFJD01000004.1"/>
</dbReference>
<keyword evidence="4 6" id="KW-1133">Transmembrane helix</keyword>
<comment type="subcellular location">
    <subcellularLocation>
        <location evidence="1">Cell membrane</location>
        <topology evidence="1">Multi-pass membrane protein</topology>
    </subcellularLocation>
</comment>
<sequence length="272" mass="30192">MNTTPYAGFWRRAIAFVLDSVLAALPAAILCLPLLLWQATQVQPGNLDGHFIAVVLIYFAWQALAVVCLWLYFAGFESSAKQATWGKRLMKIKVVGKQGQRISFARASGRFFAKILSYVTLYVGFFMAGLTNRKRALHDYVAETYVVRQDFQPEDALPDTPSHPWWLGFIIVVFALFFAFMLVLGIAAEQPGARANQVAFQLQTLAENDALDYGSLEAGDIVFSHFTGGYRAVFTDNDGQEYSLFLPQAGETVCCESYPGVNCADIGFDECE</sequence>
<evidence type="ECO:0000313" key="9">
    <source>
        <dbReference type="Proteomes" id="UP000196368"/>
    </source>
</evidence>
<proteinExistence type="predicted"/>
<keyword evidence="3 6" id="KW-0812">Transmembrane</keyword>
<keyword evidence="9" id="KW-1185">Reference proteome</keyword>
<evidence type="ECO:0000256" key="4">
    <source>
        <dbReference type="ARBA" id="ARBA00022989"/>
    </source>
</evidence>
<comment type="caution">
    <text evidence="8">The sequence shown here is derived from an EMBL/GenBank/DDBJ whole genome shotgun (WGS) entry which is preliminary data.</text>
</comment>
<dbReference type="OrthoDB" id="9793824at2"/>